<proteinExistence type="predicted"/>
<dbReference type="EMBL" id="BK032789">
    <property type="protein sequence ID" value="DAF60506.1"/>
    <property type="molecule type" value="Genomic_DNA"/>
</dbReference>
<name>A0A8S5TCM4_9CAUD</name>
<reference evidence="1" key="1">
    <citation type="journal article" date="2021" name="Proc. Natl. Acad. Sci. U.S.A.">
        <title>A Catalog of Tens of Thousands of Viruses from Human Metagenomes Reveals Hidden Associations with Chronic Diseases.</title>
        <authorList>
            <person name="Tisza M.J."/>
            <person name="Buck C.B."/>
        </authorList>
    </citation>
    <scope>NUCLEOTIDE SEQUENCE</scope>
    <source>
        <strain evidence="1">CtLq07</strain>
    </source>
</reference>
<accession>A0A8S5TCM4</accession>
<evidence type="ECO:0000313" key="1">
    <source>
        <dbReference type="EMBL" id="DAF60506.1"/>
    </source>
</evidence>
<protein>
    <submittedName>
        <fullName evidence="1">Uncharacterized protein</fullName>
    </submittedName>
</protein>
<sequence length="34" mass="4272">MFPFSYYELLRVFRSRCSYALVHDLHIVEFLYKK</sequence>
<organism evidence="1">
    <name type="scientific">Myoviridae sp. ctLq07</name>
    <dbReference type="NCBI Taxonomy" id="2827681"/>
    <lineage>
        <taxon>Viruses</taxon>
        <taxon>Duplodnaviria</taxon>
        <taxon>Heunggongvirae</taxon>
        <taxon>Uroviricota</taxon>
        <taxon>Caudoviricetes</taxon>
    </lineage>
</organism>